<gene>
    <name evidence="1" type="ORF">IMCC3317_25500</name>
</gene>
<accession>A0A7L4ZKN8</accession>
<dbReference type="EMBL" id="CP019288">
    <property type="protein sequence ID" value="QHI37172.1"/>
    <property type="molecule type" value="Genomic_DNA"/>
</dbReference>
<reference evidence="1 2" key="1">
    <citation type="journal article" date="2013" name="Int. J. Syst. Evol. Microbiol.">
        <title>Kordia antarctica sp. nov., isolated from Antarctic seawater.</title>
        <authorList>
            <person name="Baek K."/>
            <person name="Choi A."/>
            <person name="Kang I."/>
            <person name="Lee K."/>
            <person name="Cho J.C."/>
        </authorList>
    </citation>
    <scope>NUCLEOTIDE SEQUENCE [LARGE SCALE GENOMIC DNA]</scope>
    <source>
        <strain evidence="1 2">IMCC3317</strain>
    </source>
</reference>
<keyword evidence="2" id="KW-1185">Reference proteome</keyword>
<protein>
    <submittedName>
        <fullName evidence="1">Uncharacterized protein</fullName>
    </submittedName>
</protein>
<dbReference type="AlphaFoldDB" id="A0A7L4ZKN8"/>
<sequence>MKKSNVKLSLNKKRISTLKTTEIHGGLSGVTCYFTNQHYKTCNECRDSVPSFIISCQLTGFGC</sequence>
<dbReference type="KEGG" id="kan:IMCC3317_25500"/>
<dbReference type="Proteomes" id="UP000464657">
    <property type="component" value="Chromosome"/>
</dbReference>
<evidence type="ECO:0000313" key="1">
    <source>
        <dbReference type="EMBL" id="QHI37172.1"/>
    </source>
</evidence>
<name>A0A7L4ZKN8_9FLAO</name>
<proteinExistence type="predicted"/>
<organism evidence="1 2">
    <name type="scientific">Kordia antarctica</name>
    <dbReference type="NCBI Taxonomy" id="1218801"/>
    <lineage>
        <taxon>Bacteria</taxon>
        <taxon>Pseudomonadati</taxon>
        <taxon>Bacteroidota</taxon>
        <taxon>Flavobacteriia</taxon>
        <taxon>Flavobacteriales</taxon>
        <taxon>Flavobacteriaceae</taxon>
        <taxon>Kordia</taxon>
    </lineage>
</organism>
<evidence type="ECO:0000313" key="2">
    <source>
        <dbReference type="Proteomes" id="UP000464657"/>
    </source>
</evidence>